<keyword evidence="3 6" id="KW-0812">Transmembrane</keyword>
<name>A0A940XDF1_9FLAO</name>
<evidence type="ECO:0000256" key="6">
    <source>
        <dbReference type="SAM" id="Phobius"/>
    </source>
</evidence>
<comment type="similarity">
    <text evidence="2">Belongs to the TerC family.</text>
</comment>
<dbReference type="PANTHER" id="PTHR30238">
    <property type="entry name" value="MEMBRANE BOUND PREDICTED REDOX MODULATOR"/>
    <property type="match status" value="1"/>
</dbReference>
<keyword evidence="4 6" id="KW-1133">Transmembrane helix</keyword>
<evidence type="ECO:0000313" key="7">
    <source>
        <dbReference type="EMBL" id="MBP4137654.1"/>
    </source>
</evidence>
<dbReference type="EMBL" id="JAGFBV010000007">
    <property type="protein sequence ID" value="MBP4137654.1"/>
    <property type="molecule type" value="Genomic_DNA"/>
</dbReference>
<dbReference type="RefSeq" id="WP_210665688.1">
    <property type="nucleotide sequence ID" value="NZ_JAGFBV010000007.1"/>
</dbReference>
<dbReference type="Proteomes" id="UP000675047">
    <property type="component" value="Unassembled WGS sequence"/>
</dbReference>
<comment type="caution">
    <text evidence="7">The sequence shown here is derived from an EMBL/GenBank/DDBJ whole genome shotgun (WGS) entry which is preliminary data.</text>
</comment>
<organism evidence="7 8">
    <name type="scientific">Flavobacterium geliluteum</name>
    <dbReference type="NCBI Taxonomy" id="2816120"/>
    <lineage>
        <taxon>Bacteria</taxon>
        <taxon>Pseudomonadati</taxon>
        <taxon>Bacteroidota</taxon>
        <taxon>Flavobacteriia</taxon>
        <taxon>Flavobacteriales</taxon>
        <taxon>Flavobacteriaceae</taxon>
        <taxon>Flavobacterium</taxon>
    </lineage>
</organism>
<keyword evidence="5 6" id="KW-0472">Membrane</keyword>
<feature type="transmembrane region" description="Helical" evidence="6">
    <location>
        <begin position="240"/>
        <end position="257"/>
    </location>
</feature>
<evidence type="ECO:0000256" key="5">
    <source>
        <dbReference type="ARBA" id="ARBA00023136"/>
    </source>
</evidence>
<dbReference type="GO" id="GO:0016020">
    <property type="term" value="C:membrane"/>
    <property type="evidence" value="ECO:0007669"/>
    <property type="project" value="UniProtKB-SubCell"/>
</dbReference>
<evidence type="ECO:0000256" key="3">
    <source>
        <dbReference type="ARBA" id="ARBA00022692"/>
    </source>
</evidence>
<feature type="transmembrane region" description="Helical" evidence="6">
    <location>
        <begin position="48"/>
        <end position="69"/>
    </location>
</feature>
<dbReference type="Pfam" id="PF03741">
    <property type="entry name" value="TerC"/>
    <property type="match status" value="1"/>
</dbReference>
<feature type="transmembrane region" description="Helical" evidence="6">
    <location>
        <begin position="89"/>
        <end position="106"/>
    </location>
</feature>
<accession>A0A940XDF1</accession>
<feature type="transmembrane region" description="Helical" evidence="6">
    <location>
        <begin position="12"/>
        <end position="36"/>
    </location>
</feature>
<feature type="transmembrane region" description="Helical" evidence="6">
    <location>
        <begin position="127"/>
        <end position="148"/>
    </location>
</feature>
<keyword evidence="8" id="KW-1185">Reference proteome</keyword>
<sequence>MEILFTPNALIALLTLTFLEIILGIDNIVFLSIVSGKLKAEDQPKARRIGLLLAMVFRIILLFGITWVLSLQESLTHIDWGFFKASPTGQSLIIFGGGLFLLYKSVTEIHHKLEGEEEGEKGKASNGLSAAILQIALLNIVFSFDSILTAVGLVSMKDPAQGGFGYEGALLIMILAIIISIIIMMIFAGPVSKFVNEHPTIQILGLSFLILIGVMLLAEGSHLAHFSFGNDGEVGTIPKGYLYFSIFFSLFVEFLNLKMKKSKKTVKLHNSEIVDDKLKDTDFTN</sequence>
<dbReference type="InterPro" id="IPR005496">
    <property type="entry name" value="Integral_membrane_TerC"/>
</dbReference>
<evidence type="ECO:0000313" key="8">
    <source>
        <dbReference type="Proteomes" id="UP000675047"/>
    </source>
</evidence>
<feature type="transmembrane region" description="Helical" evidence="6">
    <location>
        <begin position="168"/>
        <end position="189"/>
    </location>
</feature>
<dbReference type="PANTHER" id="PTHR30238:SF4">
    <property type="entry name" value="SLL1022 PROTEIN"/>
    <property type="match status" value="1"/>
</dbReference>
<evidence type="ECO:0000256" key="2">
    <source>
        <dbReference type="ARBA" id="ARBA00007511"/>
    </source>
</evidence>
<proteinExistence type="inferred from homology"/>
<evidence type="ECO:0000256" key="1">
    <source>
        <dbReference type="ARBA" id="ARBA00004141"/>
    </source>
</evidence>
<reference evidence="7 8" key="1">
    <citation type="submission" date="2021-03" db="EMBL/GenBank/DDBJ databases">
        <title>Flavobacterium Flabelliformis Sp. Nov. And Flavobacterium Geliluteum Sp. Nov., Two Novel Multidrug Resistant Psychrophilic Species Isolated From Antarctica.</title>
        <authorList>
            <person name="Kralova S."/>
            <person name="Busse H.J."/>
            <person name="Bezdicek M."/>
            <person name="Nykrynova M."/>
            <person name="Kroupova E."/>
            <person name="Krsek D."/>
            <person name="Sedlacek I."/>
        </authorList>
    </citation>
    <scope>NUCLEOTIDE SEQUENCE [LARGE SCALE GENOMIC DNA]</scope>
    <source>
        <strain evidence="7 8">P7388</strain>
    </source>
</reference>
<dbReference type="AlphaFoldDB" id="A0A940XDF1"/>
<evidence type="ECO:0000256" key="4">
    <source>
        <dbReference type="ARBA" id="ARBA00022989"/>
    </source>
</evidence>
<comment type="subcellular location">
    <subcellularLocation>
        <location evidence="1">Membrane</location>
        <topology evidence="1">Multi-pass membrane protein</topology>
    </subcellularLocation>
</comment>
<feature type="transmembrane region" description="Helical" evidence="6">
    <location>
        <begin position="201"/>
        <end position="220"/>
    </location>
</feature>
<protein>
    <submittedName>
        <fullName evidence="7">TerC family protein</fullName>
    </submittedName>
</protein>
<gene>
    <name evidence="7" type="ORF">J3495_06100</name>
</gene>